<feature type="compositionally biased region" description="Basic and acidic residues" evidence="1">
    <location>
        <begin position="96"/>
        <end position="120"/>
    </location>
</feature>
<dbReference type="PANTHER" id="PTHR34665:SF4">
    <property type="entry name" value="DUF3741 DOMAIN-CONTAINING PROTEIN"/>
    <property type="match status" value="1"/>
</dbReference>
<gene>
    <name evidence="2" type="ORF">C2S53_009021</name>
</gene>
<dbReference type="EMBL" id="SDAM02001264">
    <property type="protein sequence ID" value="KAH6822544.1"/>
    <property type="molecule type" value="Genomic_DNA"/>
</dbReference>
<feature type="region of interest" description="Disordered" evidence="1">
    <location>
        <begin position="47"/>
        <end position="71"/>
    </location>
</feature>
<keyword evidence="3" id="KW-1185">Reference proteome</keyword>
<evidence type="ECO:0000256" key="1">
    <source>
        <dbReference type="SAM" id="MobiDB-lite"/>
    </source>
</evidence>
<evidence type="ECO:0000313" key="2">
    <source>
        <dbReference type="EMBL" id="KAH6822544.1"/>
    </source>
</evidence>
<accession>A0AAD4IWF7</accession>
<dbReference type="Proteomes" id="UP001190926">
    <property type="component" value="Unassembled WGS sequence"/>
</dbReference>
<name>A0AAD4IWF7_PERFH</name>
<proteinExistence type="predicted"/>
<evidence type="ECO:0000313" key="3">
    <source>
        <dbReference type="Proteomes" id="UP001190926"/>
    </source>
</evidence>
<reference evidence="2 3" key="1">
    <citation type="journal article" date="2021" name="Nat. Commun.">
        <title>Incipient diploidization of the medicinal plant Perilla within 10,000 years.</title>
        <authorList>
            <person name="Zhang Y."/>
            <person name="Shen Q."/>
            <person name="Leng L."/>
            <person name="Zhang D."/>
            <person name="Chen S."/>
            <person name="Shi Y."/>
            <person name="Ning Z."/>
            <person name="Chen S."/>
        </authorList>
    </citation>
    <scope>NUCLEOTIDE SEQUENCE [LARGE SCALE GENOMIC DNA]</scope>
    <source>
        <strain evidence="3">cv. PC099</strain>
    </source>
</reference>
<dbReference type="PANTHER" id="PTHR34665">
    <property type="entry name" value="DUF3741 DOMAIN-CONTAINING PROTEIN"/>
    <property type="match status" value="1"/>
</dbReference>
<feature type="region of interest" description="Disordered" evidence="1">
    <location>
        <begin position="95"/>
        <end position="129"/>
    </location>
</feature>
<organism evidence="2 3">
    <name type="scientific">Perilla frutescens var. hirtella</name>
    <name type="common">Perilla citriodora</name>
    <name type="synonym">Perilla setoyensis</name>
    <dbReference type="NCBI Taxonomy" id="608512"/>
    <lineage>
        <taxon>Eukaryota</taxon>
        <taxon>Viridiplantae</taxon>
        <taxon>Streptophyta</taxon>
        <taxon>Embryophyta</taxon>
        <taxon>Tracheophyta</taxon>
        <taxon>Spermatophyta</taxon>
        <taxon>Magnoliopsida</taxon>
        <taxon>eudicotyledons</taxon>
        <taxon>Gunneridae</taxon>
        <taxon>Pentapetalae</taxon>
        <taxon>asterids</taxon>
        <taxon>lamiids</taxon>
        <taxon>Lamiales</taxon>
        <taxon>Lamiaceae</taxon>
        <taxon>Nepetoideae</taxon>
        <taxon>Elsholtzieae</taxon>
        <taxon>Perilla</taxon>
    </lineage>
</organism>
<dbReference type="AlphaFoldDB" id="A0AAD4IWF7"/>
<feature type="compositionally biased region" description="Basic and acidic residues" evidence="1">
    <location>
        <begin position="47"/>
        <end position="63"/>
    </location>
</feature>
<protein>
    <submittedName>
        <fullName evidence="2">Uncharacterized protein</fullName>
    </submittedName>
</protein>
<comment type="caution">
    <text evidence="2">The sequence shown here is derived from an EMBL/GenBank/DDBJ whole genome shotgun (WGS) entry which is preliminary data.</text>
</comment>
<sequence length="182" mass="20629">MENRVSSADELALTKSAAWAWLEHGSGFDVRSPLAFDVSRAKFDAKPSRYKAESVRKPKEKTPTKSTTHSNNGYYSLLDRYDIERISRQLDYYIESSRRPNRRDGGHDGRRAEVEAEMKSKHGGKKVPKGLWLGSHAPLACGTSRDEVVNIECSRPRRRSLEKRRATAVEVVSCRPRQGIRA</sequence>